<dbReference type="AlphaFoldDB" id="A0A8K0DPV3"/>
<gene>
    <name evidence="2" type="ORF">FNV43_RR26828</name>
</gene>
<accession>A0A8K0DPV3</accession>
<evidence type="ECO:0000313" key="2">
    <source>
        <dbReference type="EMBL" id="KAF3432089.1"/>
    </source>
</evidence>
<dbReference type="EMBL" id="VOIH02000012">
    <property type="protein sequence ID" value="KAF3432089.1"/>
    <property type="molecule type" value="Genomic_DNA"/>
</dbReference>
<proteinExistence type="predicted"/>
<protein>
    <submittedName>
        <fullName evidence="2">Uncharacterized protein</fullName>
    </submittedName>
</protein>
<dbReference type="Proteomes" id="UP000796880">
    <property type="component" value="Unassembled WGS sequence"/>
</dbReference>
<name>A0A8K0DPV3_9ROSA</name>
<feature type="region of interest" description="Disordered" evidence="1">
    <location>
        <begin position="1"/>
        <end position="21"/>
    </location>
</feature>
<sequence>MELPIPMTHPHHHSSPQTSSPSLQRLFFLQQKPLRLGTQQRKRNKMINFIKANSGGGTFRWSVPAVWEGFIKMLGDNSVISGGKWTSFFTFPCGFAPCGSCSESDSQ</sequence>
<keyword evidence="3" id="KW-1185">Reference proteome</keyword>
<comment type="caution">
    <text evidence="2">The sequence shown here is derived from an EMBL/GenBank/DDBJ whole genome shotgun (WGS) entry which is preliminary data.</text>
</comment>
<evidence type="ECO:0000313" key="3">
    <source>
        <dbReference type="Proteomes" id="UP000796880"/>
    </source>
</evidence>
<evidence type="ECO:0000256" key="1">
    <source>
        <dbReference type="SAM" id="MobiDB-lite"/>
    </source>
</evidence>
<reference evidence="2" key="1">
    <citation type="submission" date="2020-03" db="EMBL/GenBank/DDBJ databases">
        <title>A high-quality chromosome-level genome assembly of a woody plant with both climbing and erect habits, Rhamnella rubrinervis.</title>
        <authorList>
            <person name="Lu Z."/>
            <person name="Yang Y."/>
            <person name="Zhu X."/>
            <person name="Sun Y."/>
        </authorList>
    </citation>
    <scope>NUCLEOTIDE SEQUENCE</scope>
    <source>
        <strain evidence="2">BYM</strain>
        <tissue evidence="2">Leaf</tissue>
    </source>
</reference>
<organism evidence="2 3">
    <name type="scientific">Rhamnella rubrinervis</name>
    <dbReference type="NCBI Taxonomy" id="2594499"/>
    <lineage>
        <taxon>Eukaryota</taxon>
        <taxon>Viridiplantae</taxon>
        <taxon>Streptophyta</taxon>
        <taxon>Embryophyta</taxon>
        <taxon>Tracheophyta</taxon>
        <taxon>Spermatophyta</taxon>
        <taxon>Magnoliopsida</taxon>
        <taxon>eudicotyledons</taxon>
        <taxon>Gunneridae</taxon>
        <taxon>Pentapetalae</taxon>
        <taxon>rosids</taxon>
        <taxon>fabids</taxon>
        <taxon>Rosales</taxon>
        <taxon>Rhamnaceae</taxon>
        <taxon>rhamnoid group</taxon>
        <taxon>Rhamneae</taxon>
        <taxon>Rhamnella</taxon>
    </lineage>
</organism>